<protein>
    <submittedName>
        <fullName evidence="3">Protein Ycf2</fullName>
    </submittedName>
</protein>
<evidence type="ECO:0000313" key="3">
    <source>
        <dbReference type="EMBL" id="KAK0064576.1"/>
    </source>
</evidence>
<proteinExistence type="predicted"/>
<name>A0AAD8C184_BIOPF</name>
<accession>A0AAD8C184</accession>
<reference evidence="3" key="1">
    <citation type="journal article" date="2023" name="PLoS Negl. Trop. Dis.">
        <title>A genome sequence for Biomphalaria pfeifferi, the major vector snail for the human-infecting parasite Schistosoma mansoni.</title>
        <authorList>
            <person name="Bu L."/>
            <person name="Lu L."/>
            <person name="Laidemitt M.R."/>
            <person name="Zhang S.M."/>
            <person name="Mutuku M."/>
            <person name="Mkoji G."/>
            <person name="Steinauer M."/>
            <person name="Loker E.S."/>
        </authorList>
    </citation>
    <scope>NUCLEOTIDE SEQUENCE</scope>
    <source>
        <strain evidence="3">KasaAsao</strain>
    </source>
</reference>
<comment type="caution">
    <text evidence="3">The sequence shown here is derived from an EMBL/GenBank/DDBJ whole genome shotgun (WGS) entry which is preliminary data.</text>
</comment>
<evidence type="ECO:0000256" key="2">
    <source>
        <dbReference type="SAM" id="SignalP"/>
    </source>
</evidence>
<feature type="chain" id="PRO_5042287117" evidence="2">
    <location>
        <begin position="21"/>
        <end position="439"/>
    </location>
</feature>
<keyword evidence="1" id="KW-0175">Coiled coil</keyword>
<dbReference type="Proteomes" id="UP001233172">
    <property type="component" value="Unassembled WGS sequence"/>
</dbReference>
<gene>
    <name evidence="3" type="ORF">Bpfe_006235</name>
</gene>
<dbReference type="EMBL" id="JASAOG010000017">
    <property type="protein sequence ID" value="KAK0064576.1"/>
    <property type="molecule type" value="Genomic_DNA"/>
</dbReference>
<organism evidence="3 4">
    <name type="scientific">Biomphalaria pfeifferi</name>
    <name type="common">Bloodfluke planorb</name>
    <name type="synonym">Freshwater snail</name>
    <dbReference type="NCBI Taxonomy" id="112525"/>
    <lineage>
        <taxon>Eukaryota</taxon>
        <taxon>Metazoa</taxon>
        <taxon>Spiralia</taxon>
        <taxon>Lophotrochozoa</taxon>
        <taxon>Mollusca</taxon>
        <taxon>Gastropoda</taxon>
        <taxon>Heterobranchia</taxon>
        <taxon>Euthyneura</taxon>
        <taxon>Panpulmonata</taxon>
        <taxon>Hygrophila</taxon>
        <taxon>Lymnaeoidea</taxon>
        <taxon>Planorbidae</taxon>
        <taxon>Biomphalaria</taxon>
    </lineage>
</organism>
<keyword evidence="4" id="KW-1185">Reference proteome</keyword>
<feature type="signal peptide" evidence="2">
    <location>
        <begin position="1"/>
        <end position="20"/>
    </location>
</feature>
<keyword evidence="2" id="KW-0732">Signal</keyword>
<evidence type="ECO:0000256" key="1">
    <source>
        <dbReference type="SAM" id="Coils"/>
    </source>
</evidence>
<dbReference type="AlphaFoldDB" id="A0AAD8C184"/>
<feature type="coiled-coil region" evidence="1">
    <location>
        <begin position="102"/>
        <end position="136"/>
    </location>
</feature>
<reference evidence="3" key="2">
    <citation type="submission" date="2023-04" db="EMBL/GenBank/DDBJ databases">
        <authorList>
            <person name="Bu L."/>
            <person name="Lu L."/>
            <person name="Laidemitt M.R."/>
            <person name="Zhang S.M."/>
            <person name="Mutuku M."/>
            <person name="Mkoji G."/>
            <person name="Steinauer M."/>
            <person name="Loker E.S."/>
        </authorList>
    </citation>
    <scope>NUCLEOTIDE SEQUENCE</scope>
    <source>
        <strain evidence="3">KasaAsao</strain>
        <tissue evidence="3">Whole Snail</tissue>
    </source>
</reference>
<evidence type="ECO:0000313" key="4">
    <source>
        <dbReference type="Proteomes" id="UP001233172"/>
    </source>
</evidence>
<sequence>MPSSLTLILIGALAVAMVTAAPLSNQEKFVETSQTGVSLDRAKRAQETINFGNQQNKARVLAKKSDLSNLLLPVAPLDEKDKSGVVVAHDALPVPPDMNARAEAALERNKDQEKMKEEMEAALQEAETKVPSQKADGVTKQEVKELVKEELTQEVKDAAEKTAAEEPSNELAELAEGQGDEVDQFLHDIQNKDAENGLDMNVNSADDNAINSELYPILYFNSPYRDYGFRPRIPYSLYRKKRAVKRARRISPFSGHRGARRIKRDSLSDLYGAYANEDPGDEAEQYIALSPAEKDYLYRRLIDNVADLYDEGQGNELQEIPVEIPYIEEAGDEPYLPYEVYGESSNYNPYLEGYRGAQLEYEPAPTFAKRGMVDYYPFEEMEKRYFFPFSDEPDTHWGAFVPEKRDYNEAIQRLQRLAEALNDNPGAYYKDVLEEYRKK</sequence>